<keyword evidence="2" id="KW-1185">Reference proteome</keyword>
<evidence type="ECO:0000313" key="2">
    <source>
        <dbReference type="Proteomes" id="UP000331127"/>
    </source>
</evidence>
<dbReference type="EMBL" id="BLAE01000011">
    <property type="protein sequence ID" value="GES08595.1"/>
    <property type="molecule type" value="Genomic_DNA"/>
</dbReference>
<sequence>MRLILLVLLSDATNITANTAAFISGVSSTAASSCIADLETRVWVSGQPVSGQVVYRLAEGMWWFFMSLLCMYVTAAECGTRIGRASRVARPIWAGLVGGGFFL</sequence>
<gene>
    <name evidence="1" type="ORF">Amac_021910</name>
</gene>
<evidence type="ECO:0000313" key="1">
    <source>
        <dbReference type="EMBL" id="GES08595.1"/>
    </source>
</evidence>
<dbReference type="AlphaFoldDB" id="A0A5M3WHI5"/>
<dbReference type="Proteomes" id="UP000331127">
    <property type="component" value="Unassembled WGS sequence"/>
</dbReference>
<organism evidence="1 2">
    <name type="scientific">Acrocarpospora macrocephala</name>
    <dbReference type="NCBI Taxonomy" id="150177"/>
    <lineage>
        <taxon>Bacteria</taxon>
        <taxon>Bacillati</taxon>
        <taxon>Actinomycetota</taxon>
        <taxon>Actinomycetes</taxon>
        <taxon>Streptosporangiales</taxon>
        <taxon>Streptosporangiaceae</taxon>
        <taxon>Acrocarpospora</taxon>
    </lineage>
</organism>
<name>A0A5M3WHI5_9ACTN</name>
<proteinExistence type="predicted"/>
<dbReference type="PROSITE" id="PS51257">
    <property type="entry name" value="PROKAR_LIPOPROTEIN"/>
    <property type="match status" value="1"/>
</dbReference>
<reference evidence="1 2" key="1">
    <citation type="submission" date="2019-10" db="EMBL/GenBank/DDBJ databases">
        <title>Whole genome shotgun sequence of Acrocarpospora macrocephala NBRC 16266.</title>
        <authorList>
            <person name="Ichikawa N."/>
            <person name="Kimura A."/>
            <person name="Kitahashi Y."/>
            <person name="Komaki H."/>
            <person name="Oguchi A."/>
        </authorList>
    </citation>
    <scope>NUCLEOTIDE SEQUENCE [LARGE SCALE GENOMIC DNA]</scope>
    <source>
        <strain evidence="1 2">NBRC 16266</strain>
    </source>
</reference>
<comment type="caution">
    <text evidence="1">The sequence shown here is derived from an EMBL/GenBank/DDBJ whole genome shotgun (WGS) entry which is preliminary data.</text>
</comment>
<protein>
    <submittedName>
        <fullName evidence="1">Uncharacterized protein</fullName>
    </submittedName>
</protein>
<accession>A0A5M3WHI5</accession>